<dbReference type="Proteomes" id="UP000215506">
    <property type="component" value="Unassembled WGS sequence"/>
</dbReference>
<feature type="domain" description="NAD-dependent epimerase/dehydratase" evidence="1">
    <location>
        <begin position="4"/>
        <end position="227"/>
    </location>
</feature>
<dbReference type="Gene3D" id="3.40.50.720">
    <property type="entry name" value="NAD(P)-binding Rossmann-like Domain"/>
    <property type="match status" value="1"/>
</dbReference>
<dbReference type="GO" id="GO:0004029">
    <property type="term" value="F:aldehyde dehydrogenase (NAD+) activity"/>
    <property type="evidence" value="ECO:0007669"/>
    <property type="project" value="TreeGrafter"/>
</dbReference>
<gene>
    <name evidence="2" type="primary">strE_3</name>
    <name evidence="2" type="ORF">B7C42_07754</name>
</gene>
<dbReference type="GO" id="GO:0008460">
    <property type="term" value="F:dTDP-glucose 4,6-dehydratase activity"/>
    <property type="evidence" value="ECO:0007669"/>
    <property type="project" value="UniProtKB-EC"/>
</dbReference>
<dbReference type="AlphaFoldDB" id="A0A231GUA9"/>
<evidence type="ECO:0000259" key="1">
    <source>
        <dbReference type="Pfam" id="PF01370"/>
    </source>
</evidence>
<organism evidence="2 3">
    <name type="scientific">Nocardia cerradoensis</name>
    <dbReference type="NCBI Taxonomy" id="85688"/>
    <lineage>
        <taxon>Bacteria</taxon>
        <taxon>Bacillati</taxon>
        <taxon>Actinomycetota</taxon>
        <taxon>Actinomycetes</taxon>
        <taxon>Mycobacteriales</taxon>
        <taxon>Nocardiaceae</taxon>
        <taxon>Nocardia</taxon>
    </lineage>
</organism>
<dbReference type="RefSeq" id="WP_094028296.1">
    <property type="nucleotide sequence ID" value="NZ_NGAF01000038.1"/>
</dbReference>
<sequence>MKTLVTGATGFVGANLVRELLAAGHEVTATGIPGSETRWLEGLPVAIELADLTEPNAAKALVAGQDWVFHVAGDTSTWSGLAERRRMVNTVVPGLLADAALESGVKRFLHTSTTDVLGYFSDGRPVDENGGDHMFTGIGYDYADTKLAGEVAVRRRVEQGLDAVVVYPGFMIGPYDYTLQIGRVIRAFQDGQRYPCPPGTTSWCDVRAVARGMIAALERGGSGRSYILAGPNRSYQDVFTRMAELVGADKRPLRVPAPVLRAYAAVGDLAARVTRSAPEVDSGMARYLSLPQATTSARAAAELGYDPGDIDTAILDAARWYRENMPV</sequence>
<comment type="caution">
    <text evidence="2">The sequence shown here is derived from an EMBL/GenBank/DDBJ whole genome shotgun (WGS) entry which is preliminary data.</text>
</comment>
<name>A0A231GUA9_9NOCA</name>
<dbReference type="SUPFAM" id="SSF51735">
    <property type="entry name" value="NAD(P)-binding Rossmann-fold domains"/>
    <property type="match status" value="1"/>
</dbReference>
<dbReference type="GO" id="GO:0005737">
    <property type="term" value="C:cytoplasm"/>
    <property type="evidence" value="ECO:0007669"/>
    <property type="project" value="TreeGrafter"/>
</dbReference>
<dbReference type="InterPro" id="IPR001509">
    <property type="entry name" value="Epimerase_deHydtase"/>
</dbReference>
<protein>
    <submittedName>
        <fullName evidence="2">dTDP-glucose 4,6-dehydratase</fullName>
        <ecNumber evidence="2">4.2.1.46</ecNumber>
    </submittedName>
</protein>
<evidence type="ECO:0000313" key="3">
    <source>
        <dbReference type="Proteomes" id="UP000215506"/>
    </source>
</evidence>
<dbReference type="InterPro" id="IPR036291">
    <property type="entry name" value="NAD(P)-bd_dom_sf"/>
</dbReference>
<dbReference type="PANTHER" id="PTHR48079">
    <property type="entry name" value="PROTEIN YEEZ"/>
    <property type="match status" value="1"/>
</dbReference>
<dbReference type="EMBL" id="NGAF01000038">
    <property type="protein sequence ID" value="OXR40172.1"/>
    <property type="molecule type" value="Genomic_DNA"/>
</dbReference>
<keyword evidence="3" id="KW-1185">Reference proteome</keyword>
<proteinExistence type="predicted"/>
<dbReference type="Pfam" id="PF01370">
    <property type="entry name" value="Epimerase"/>
    <property type="match status" value="1"/>
</dbReference>
<dbReference type="PANTHER" id="PTHR48079:SF6">
    <property type="entry name" value="NAD(P)-BINDING DOMAIN-CONTAINING PROTEIN-RELATED"/>
    <property type="match status" value="1"/>
</dbReference>
<keyword evidence="2" id="KW-0456">Lyase</keyword>
<dbReference type="InterPro" id="IPR051783">
    <property type="entry name" value="NAD(P)-dependent_oxidoreduct"/>
</dbReference>
<dbReference type="EC" id="4.2.1.46" evidence="2"/>
<reference evidence="2 3" key="1">
    <citation type="submission" date="2017-07" db="EMBL/GenBank/DDBJ databases">
        <title>First draft Genome Sequence of Nocardia cerradoensis isolated from human infection.</title>
        <authorList>
            <person name="Carrasco G."/>
        </authorList>
    </citation>
    <scope>NUCLEOTIDE SEQUENCE [LARGE SCALE GENOMIC DNA]</scope>
    <source>
        <strain evidence="2 3">CNM20130759</strain>
    </source>
</reference>
<accession>A0A231GUA9</accession>
<evidence type="ECO:0000313" key="2">
    <source>
        <dbReference type="EMBL" id="OXR40172.1"/>
    </source>
</evidence>